<keyword evidence="3" id="KW-1185">Reference proteome</keyword>
<dbReference type="SUPFAM" id="SSF56112">
    <property type="entry name" value="Protein kinase-like (PK-like)"/>
    <property type="match status" value="1"/>
</dbReference>
<dbReference type="AlphaFoldDB" id="A0A0M2HQH1"/>
<dbReference type="Pfam" id="PF01636">
    <property type="entry name" value="APH"/>
    <property type="match status" value="1"/>
</dbReference>
<evidence type="ECO:0000259" key="1">
    <source>
        <dbReference type="Pfam" id="PF01636"/>
    </source>
</evidence>
<reference evidence="2 3" key="1">
    <citation type="submission" date="2015-02" db="EMBL/GenBank/DDBJ databases">
        <title>Draft genome sequences of ten Microbacterium spp. with emphasis on heavy metal contaminated environments.</title>
        <authorList>
            <person name="Corretto E."/>
        </authorList>
    </citation>
    <scope>NUCLEOTIDE SEQUENCE [LARGE SCALE GENOMIC DNA]</scope>
    <source>
        <strain evidence="2 3">SA35</strain>
    </source>
</reference>
<keyword evidence="2" id="KW-0808">Transferase</keyword>
<feature type="domain" description="Aminoglycoside phosphotransferase" evidence="1">
    <location>
        <begin position="47"/>
        <end position="240"/>
    </location>
</feature>
<dbReference type="InterPro" id="IPR011009">
    <property type="entry name" value="Kinase-like_dom_sf"/>
</dbReference>
<dbReference type="Gene3D" id="1.10.510.10">
    <property type="entry name" value="Transferase(Phosphotransferase) domain 1"/>
    <property type="match status" value="1"/>
</dbReference>
<dbReference type="EMBL" id="JYJB01000010">
    <property type="protein sequence ID" value="KJL46717.1"/>
    <property type="molecule type" value="Genomic_DNA"/>
</dbReference>
<dbReference type="Proteomes" id="UP000033900">
    <property type="component" value="Unassembled WGS sequence"/>
</dbReference>
<gene>
    <name evidence="2" type="ORF">RS84_03357</name>
</gene>
<proteinExistence type="predicted"/>
<evidence type="ECO:0000313" key="2">
    <source>
        <dbReference type="EMBL" id="KJL46717.1"/>
    </source>
</evidence>
<comment type="caution">
    <text evidence="2">The sequence shown here is derived from an EMBL/GenBank/DDBJ whole genome shotgun (WGS) entry which is preliminary data.</text>
</comment>
<sequence length="288" mass="31676">MTRWDCGLLSSRQAELVSGWLHSPEMVADLSWGIVDSTVLHVRADGADLIVKAGGPTNHHLGREIDAHDGATASLIARGLAAPLRHADRSARVLVLDRLPGMLVAGSESEHDPDVHRQAGAALALLHSGDTHVDPDYEERVTERTLAWLDGPHRIQRTVENDVRRLLADQRGSAAHVVPTHGDWQPRNWLIDQGTLRVIDFGRFAYRPACTDLCHLAGQQWRDRPDLADAFIEGYGPDPRDAPQWPIEQLREAVGTAAYAFQIGDADFEAQGQRMLREALRMLGGASS</sequence>
<dbReference type="PATRIC" id="fig|273678.4.peg.3352"/>
<organism evidence="2 3">
    <name type="scientific">Microbacterium hydrocarbonoxydans</name>
    <dbReference type="NCBI Taxonomy" id="273678"/>
    <lineage>
        <taxon>Bacteria</taxon>
        <taxon>Bacillati</taxon>
        <taxon>Actinomycetota</taxon>
        <taxon>Actinomycetes</taxon>
        <taxon>Micrococcales</taxon>
        <taxon>Microbacteriaceae</taxon>
        <taxon>Microbacterium</taxon>
    </lineage>
</organism>
<dbReference type="STRING" id="273678.RS84_03357"/>
<dbReference type="InterPro" id="IPR002575">
    <property type="entry name" value="Aminoglycoside_PTrfase"/>
</dbReference>
<dbReference type="RefSeq" id="WP_045258853.1">
    <property type="nucleotide sequence ID" value="NZ_JYJB01000010.1"/>
</dbReference>
<protein>
    <submittedName>
        <fullName evidence="2">Phosphotransferase enzyme family protein</fullName>
    </submittedName>
</protein>
<name>A0A0M2HQH1_9MICO</name>
<dbReference type="GO" id="GO:0016740">
    <property type="term" value="F:transferase activity"/>
    <property type="evidence" value="ECO:0007669"/>
    <property type="project" value="UniProtKB-KW"/>
</dbReference>
<evidence type="ECO:0000313" key="3">
    <source>
        <dbReference type="Proteomes" id="UP000033900"/>
    </source>
</evidence>
<accession>A0A0M2HQH1</accession>
<dbReference type="OrthoDB" id="21342at2"/>